<dbReference type="Proteomes" id="UP000249375">
    <property type="component" value="Chromosome"/>
</dbReference>
<protein>
    <submittedName>
        <fullName evidence="1">GxxExxY protein</fullName>
    </submittedName>
</protein>
<accession>A0A5P8EA21</accession>
<organism evidence="1 2">
    <name type="scientific">Pseudoprevotella muciniphila</name>
    <dbReference type="NCBI Taxonomy" id="2133944"/>
    <lineage>
        <taxon>Bacteria</taxon>
        <taxon>Pseudomonadati</taxon>
        <taxon>Bacteroidota</taxon>
        <taxon>Bacteroidia</taxon>
        <taxon>Bacteroidales</taxon>
        <taxon>Prevotellaceae</taxon>
        <taxon>Pseudoprevotella</taxon>
    </lineage>
</organism>
<sequence length="141" mass="17127">MDLIKEYNKQYDFFREITGEAMRVHSKFRGGLLESAYEAALKYLLEQRGYMVTRQEFVPIYWDNVRLDQDYRLDLLVNGNIILELKAIKHIDTVHRRQLWSYMRITHLPYGMLINFSPNGLYSEWYHYHEDTDIIDRIKLM</sequence>
<evidence type="ECO:0000313" key="1">
    <source>
        <dbReference type="EMBL" id="QFQ13700.1"/>
    </source>
</evidence>
<dbReference type="AlphaFoldDB" id="A0A5P8EA21"/>
<evidence type="ECO:0000313" key="2">
    <source>
        <dbReference type="Proteomes" id="UP000249375"/>
    </source>
</evidence>
<gene>
    <name evidence="1" type="ORF">C7Y71_004025</name>
</gene>
<proteinExistence type="predicted"/>
<dbReference type="Pfam" id="PF13366">
    <property type="entry name" value="PDDEXK_3"/>
    <property type="match status" value="1"/>
</dbReference>
<dbReference type="InterPro" id="IPR026350">
    <property type="entry name" value="GxxExxY"/>
</dbReference>
<dbReference type="OrthoDB" id="9806869at2"/>
<name>A0A5P8EA21_9BACT</name>
<dbReference type="RefSeq" id="WP_111898512.1">
    <property type="nucleotide sequence ID" value="NZ_CP033459.1"/>
</dbReference>
<dbReference type="KEGG" id="alq:C7Y71_004025"/>
<reference evidence="1 2" key="1">
    <citation type="submission" date="2018-11" db="EMBL/GenBank/DDBJ databases">
        <authorList>
            <person name="Na S.W."/>
            <person name="Baik M."/>
        </authorList>
    </citation>
    <scope>NUCLEOTIDE SEQUENCE [LARGE SCALE GENOMIC DNA]</scope>
    <source>
        <strain evidence="1 2">E39</strain>
    </source>
</reference>
<dbReference type="NCBIfam" id="TIGR04256">
    <property type="entry name" value="GxxExxY"/>
    <property type="match status" value="1"/>
</dbReference>
<dbReference type="EMBL" id="CP033459">
    <property type="protein sequence ID" value="QFQ13700.1"/>
    <property type="molecule type" value="Genomic_DNA"/>
</dbReference>
<keyword evidence="2" id="KW-1185">Reference proteome</keyword>